<dbReference type="EMBL" id="SMSE01000003">
    <property type="protein sequence ID" value="TDG12905.1"/>
    <property type="molecule type" value="Genomic_DNA"/>
</dbReference>
<dbReference type="OrthoDB" id="3213869at2"/>
<name>A0A4R5LQY1_9GAMM</name>
<dbReference type="InterPro" id="IPR027417">
    <property type="entry name" value="P-loop_NTPase"/>
</dbReference>
<proteinExistence type="predicted"/>
<sequence>MQYTIFDVPLESDIALPELPAAEAGAPSPHLGVRLHPGLRIGQVRWIQRWCSCDGTDFLHVGMAPEGYWLRFLGLQDFLVSLDCRAVYFEPSRTLNAYTLRHLLVDQVLPRMLGQSGELILHGALVNYHQRSFALLGQSGAGKSTLAASFAAAGGTLLSDDCFAVRITSRGVSLVGNYAGVRLFEDSAARVPELGACIGDVAHYSSKQRYLSPGAAAQLPAPGQLDGMFLLEKSTDQAIDLEPVAGADQLMALIEQLFLVDPGNKTVMRQHFETFDGLLAARPAVYRLQYPRQFDLLPAVRQALERVF</sequence>
<dbReference type="AlphaFoldDB" id="A0A4R5LQY1"/>
<evidence type="ECO:0000313" key="2">
    <source>
        <dbReference type="Proteomes" id="UP000295554"/>
    </source>
</evidence>
<keyword evidence="2" id="KW-1185">Reference proteome</keyword>
<comment type="caution">
    <text evidence="1">The sequence shown here is derived from an EMBL/GenBank/DDBJ whole genome shotgun (WGS) entry which is preliminary data.</text>
</comment>
<evidence type="ECO:0000313" key="1">
    <source>
        <dbReference type="EMBL" id="TDG12905.1"/>
    </source>
</evidence>
<dbReference type="Proteomes" id="UP000295554">
    <property type="component" value="Unassembled WGS sequence"/>
</dbReference>
<dbReference type="RefSeq" id="WP_133214137.1">
    <property type="nucleotide sequence ID" value="NZ_SMSE01000003.1"/>
</dbReference>
<dbReference type="Gene3D" id="3.40.50.300">
    <property type="entry name" value="P-loop containing nucleotide triphosphate hydrolases"/>
    <property type="match status" value="1"/>
</dbReference>
<organism evidence="1 2">
    <name type="scientific">Seongchinamella unica</name>
    <dbReference type="NCBI Taxonomy" id="2547392"/>
    <lineage>
        <taxon>Bacteria</taxon>
        <taxon>Pseudomonadati</taxon>
        <taxon>Pseudomonadota</taxon>
        <taxon>Gammaproteobacteria</taxon>
        <taxon>Cellvibrionales</taxon>
        <taxon>Halieaceae</taxon>
        <taxon>Seongchinamella</taxon>
    </lineage>
</organism>
<protein>
    <recommendedName>
        <fullName evidence="3">HPr kinase</fullName>
    </recommendedName>
</protein>
<dbReference type="SUPFAM" id="SSF53795">
    <property type="entry name" value="PEP carboxykinase-like"/>
    <property type="match status" value="1"/>
</dbReference>
<gene>
    <name evidence="1" type="ORF">E2F43_15225</name>
</gene>
<accession>A0A4R5LQY1</accession>
<reference evidence="1 2" key="1">
    <citation type="submission" date="2019-03" db="EMBL/GenBank/DDBJ databases">
        <title>Seongchinamella monodicae gen. nov., sp. nov., a novel member of the Gammaproteobacteria isolated from a tidal mudflat of beach.</title>
        <authorList>
            <person name="Yang H.G."/>
            <person name="Kang J.W."/>
            <person name="Lee S.D."/>
        </authorList>
    </citation>
    <scope>NUCLEOTIDE SEQUENCE [LARGE SCALE GENOMIC DNA]</scope>
    <source>
        <strain evidence="1 2">GH4-78</strain>
    </source>
</reference>
<evidence type="ECO:0008006" key="3">
    <source>
        <dbReference type="Google" id="ProtNLM"/>
    </source>
</evidence>